<evidence type="ECO:0000256" key="3">
    <source>
        <dbReference type="ARBA" id="ARBA00004174"/>
    </source>
</evidence>
<dbReference type="PROSITE" id="PS00086">
    <property type="entry name" value="CYTOCHROME_P450"/>
    <property type="match status" value="1"/>
</dbReference>
<dbReference type="InterPro" id="IPR050196">
    <property type="entry name" value="Cytochrome_P450_Monoox"/>
</dbReference>
<accession>A0A182UJR8</accession>
<comment type="similarity">
    <text evidence="5 15">Belongs to the cytochrome P450 family.</text>
</comment>
<dbReference type="InterPro" id="IPR036396">
    <property type="entry name" value="Cyt_P450_sf"/>
</dbReference>
<dbReference type="VEuPathDB" id="VectorBase:AMEC021655"/>
<keyword evidence="10 15" id="KW-0560">Oxidoreductase</keyword>
<evidence type="ECO:0000256" key="2">
    <source>
        <dbReference type="ARBA" id="ARBA00003690"/>
    </source>
</evidence>
<keyword evidence="13" id="KW-0472">Membrane</keyword>
<evidence type="ECO:0000256" key="8">
    <source>
        <dbReference type="ARBA" id="ARBA00022824"/>
    </source>
</evidence>
<dbReference type="GO" id="GO:0005789">
    <property type="term" value="C:endoplasmic reticulum membrane"/>
    <property type="evidence" value="ECO:0007669"/>
    <property type="project" value="UniProtKB-SubCell"/>
</dbReference>
<reference evidence="18" key="1">
    <citation type="submission" date="2014-01" db="EMBL/GenBank/DDBJ databases">
        <title>The Genome Sequence of Anopheles melas CM1001059_A (V2).</title>
        <authorList>
            <consortium name="The Broad Institute Genomics Platform"/>
            <person name="Neafsey D.E."/>
            <person name="Besansky N."/>
            <person name="Howell P."/>
            <person name="Walton C."/>
            <person name="Young S.K."/>
            <person name="Zeng Q."/>
            <person name="Gargeya S."/>
            <person name="Fitzgerald M."/>
            <person name="Haas B."/>
            <person name="Abouelleil A."/>
            <person name="Allen A.W."/>
            <person name="Alvarado L."/>
            <person name="Arachchi H.M."/>
            <person name="Berlin A.M."/>
            <person name="Chapman S.B."/>
            <person name="Gainer-Dewar J."/>
            <person name="Goldberg J."/>
            <person name="Griggs A."/>
            <person name="Gujja S."/>
            <person name="Hansen M."/>
            <person name="Howarth C."/>
            <person name="Imamovic A."/>
            <person name="Ireland A."/>
            <person name="Larimer J."/>
            <person name="McCowan C."/>
            <person name="Murphy C."/>
            <person name="Pearson M."/>
            <person name="Poon T.W."/>
            <person name="Priest M."/>
            <person name="Roberts A."/>
            <person name="Saif S."/>
            <person name="Shea T."/>
            <person name="Sisk P."/>
            <person name="Sykes S."/>
            <person name="Wortman J."/>
            <person name="Nusbaum C."/>
            <person name="Birren B."/>
        </authorList>
    </citation>
    <scope>NUCLEOTIDE SEQUENCE [LARGE SCALE GENOMIC DNA]</scope>
    <source>
        <strain evidence="18">CM1001059</strain>
    </source>
</reference>
<dbReference type="Pfam" id="PF00067">
    <property type="entry name" value="p450"/>
    <property type="match status" value="2"/>
</dbReference>
<dbReference type="InterPro" id="IPR017972">
    <property type="entry name" value="Cyt_P450_CS"/>
</dbReference>
<dbReference type="PRINTS" id="PR00463">
    <property type="entry name" value="EP450I"/>
</dbReference>
<evidence type="ECO:0000313" key="18">
    <source>
        <dbReference type="Proteomes" id="UP000075902"/>
    </source>
</evidence>
<keyword evidence="11 14" id="KW-0408">Iron</keyword>
<name>A0A182UJR8_9DIPT</name>
<feature type="coiled-coil region" evidence="16">
    <location>
        <begin position="147"/>
        <end position="174"/>
    </location>
</feature>
<evidence type="ECO:0000256" key="9">
    <source>
        <dbReference type="ARBA" id="ARBA00022848"/>
    </source>
</evidence>
<evidence type="ECO:0000256" key="13">
    <source>
        <dbReference type="ARBA" id="ARBA00023136"/>
    </source>
</evidence>
<evidence type="ECO:0000256" key="15">
    <source>
        <dbReference type="RuleBase" id="RU000461"/>
    </source>
</evidence>
<evidence type="ECO:0000256" key="16">
    <source>
        <dbReference type="SAM" id="Coils"/>
    </source>
</evidence>
<comment type="function">
    <text evidence="2">May be involved in the metabolism of insect hormones and in the breakdown of synthetic insecticides.</text>
</comment>
<keyword evidence="8" id="KW-0256">Endoplasmic reticulum</keyword>
<evidence type="ECO:0000256" key="7">
    <source>
        <dbReference type="ARBA" id="ARBA00022723"/>
    </source>
</evidence>
<evidence type="ECO:0000256" key="1">
    <source>
        <dbReference type="ARBA" id="ARBA00001971"/>
    </source>
</evidence>
<keyword evidence="9" id="KW-0492">Microsome</keyword>
<dbReference type="SUPFAM" id="SSF48264">
    <property type="entry name" value="Cytochrome P450"/>
    <property type="match status" value="1"/>
</dbReference>
<protein>
    <recommendedName>
        <fullName evidence="19">Cytochrome P450</fullName>
    </recommendedName>
</protein>
<dbReference type="GO" id="GO:0016705">
    <property type="term" value="F:oxidoreductase activity, acting on paired donors, with incorporation or reduction of molecular oxygen"/>
    <property type="evidence" value="ECO:0007669"/>
    <property type="project" value="InterPro"/>
</dbReference>
<keyword evidence="12 15" id="KW-0503">Monooxygenase</keyword>
<evidence type="ECO:0008006" key="19">
    <source>
        <dbReference type="Google" id="ProtNLM"/>
    </source>
</evidence>
<keyword evidence="7 14" id="KW-0479">Metal-binding</keyword>
<dbReference type="STRING" id="34690.A0A182UJR8"/>
<dbReference type="AlphaFoldDB" id="A0A182UJR8"/>
<evidence type="ECO:0000256" key="11">
    <source>
        <dbReference type="ARBA" id="ARBA00023004"/>
    </source>
</evidence>
<comment type="subcellular location">
    <subcellularLocation>
        <location evidence="4">Endoplasmic reticulum membrane</location>
        <topology evidence="4">Peripheral membrane protein</topology>
    </subcellularLocation>
    <subcellularLocation>
        <location evidence="3">Microsome membrane</location>
        <topology evidence="3">Peripheral membrane protein</topology>
    </subcellularLocation>
</comment>
<dbReference type="GO" id="GO:0020037">
    <property type="term" value="F:heme binding"/>
    <property type="evidence" value="ECO:0007669"/>
    <property type="project" value="InterPro"/>
</dbReference>
<dbReference type="PRINTS" id="PR00385">
    <property type="entry name" value="P450"/>
</dbReference>
<dbReference type="Proteomes" id="UP000075902">
    <property type="component" value="Unassembled WGS sequence"/>
</dbReference>
<sequence>MLSYPTVCHPQPILSNPKLVEKSNDYEYMKAWLGNGLLTSPGYIWHPRRKSLTPAFHFKILSDFVTIFQNQADVLIDKLAEHTVQGEPFNIVPYVTLCALDIFCGKIGKVIRNRLQKIWLHPDFVFKRTKEFQKHQECLKVLHNFSDRVVRERKEELRKRKEQLDQNNNNGNGESDYSVLEDGIYRKKQLAFLDLLLEGSGLSDLAIREEVDTFIIGGHDTTAAAMAWILYLLGAAPDIQERVIQEIDAVMGKDRDRRPTMAELNEMRYLECCIKEGLRLYPSIPVIGRRLTEDVRVDNYTIPAGTTAMIVVYELHRDTSVFSNPDKFNPDNFLPENCHGRHPYAYIPFSAGPRNCIGQKFAILEEKSVISAILRKYRIEAVNRREDVQLLCDLVLRPKDGLIVRLHKRE</sequence>
<evidence type="ECO:0000256" key="12">
    <source>
        <dbReference type="ARBA" id="ARBA00023033"/>
    </source>
</evidence>
<dbReference type="Gene3D" id="1.10.630.10">
    <property type="entry name" value="Cytochrome P450"/>
    <property type="match status" value="1"/>
</dbReference>
<dbReference type="GO" id="GO:0005506">
    <property type="term" value="F:iron ion binding"/>
    <property type="evidence" value="ECO:0007669"/>
    <property type="project" value="InterPro"/>
</dbReference>
<keyword evidence="6 14" id="KW-0349">Heme</keyword>
<organism evidence="17 18">
    <name type="scientific">Anopheles melas</name>
    <dbReference type="NCBI Taxonomy" id="34690"/>
    <lineage>
        <taxon>Eukaryota</taxon>
        <taxon>Metazoa</taxon>
        <taxon>Ecdysozoa</taxon>
        <taxon>Arthropoda</taxon>
        <taxon>Hexapoda</taxon>
        <taxon>Insecta</taxon>
        <taxon>Pterygota</taxon>
        <taxon>Neoptera</taxon>
        <taxon>Endopterygota</taxon>
        <taxon>Diptera</taxon>
        <taxon>Nematocera</taxon>
        <taxon>Culicoidea</taxon>
        <taxon>Culicidae</taxon>
        <taxon>Anophelinae</taxon>
        <taxon>Anopheles</taxon>
    </lineage>
</organism>
<dbReference type="PANTHER" id="PTHR24291:SF189">
    <property type="entry name" value="CYTOCHROME P450 4C3-RELATED"/>
    <property type="match status" value="1"/>
</dbReference>
<feature type="binding site" description="axial binding residue" evidence="14">
    <location>
        <position position="356"/>
    </location>
    <ligand>
        <name>heme</name>
        <dbReference type="ChEBI" id="CHEBI:30413"/>
    </ligand>
    <ligandPart>
        <name>Fe</name>
        <dbReference type="ChEBI" id="CHEBI:18248"/>
    </ligandPart>
</feature>
<dbReference type="InterPro" id="IPR002401">
    <property type="entry name" value="Cyt_P450_E_grp-I"/>
</dbReference>
<evidence type="ECO:0000256" key="10">
    <source>
        <dbReference type="ARBA" id="ARBA00023002"/>
    </source>
</evidence>
<evidence type="ECO:0000256" key="14">
    <source>
        <dbReference type="PIRSR" id="PIRSR602401-1"/>
    </source>
</evidence>
<comment type="cofactor">
    <cofactor evidence="1 14">
        <name>heme</name>
        <dbReference type="ChEBI" id="CHEBI:30413"/>
    </cofactor>
</comment>
<evidence type="ECO:0000256" key="6">
    <source>
        <dbReference type="ARBA" id="ARBA00022617"/>
    </source>
</evidence>
<dbReference type="GO" id="GO:0004497">
    <property type="term" value="F:monooxygenase activity"/>
    <property type="evidence" value="ECO:0007669"/>
    <property type="project" value="UniProtKB-KW"/>
</dbReference>
<evidence type="ECO:0000256" key="4">
    <source>
        <dbReference type="ARBA" id="ARBA00004406"/>
    </source>
</evidence>
<reference evidence="17" key="2">
    <citation type="submission" date="2020-05" db="UniProtKB">
        <authorList>
            <consortium name="EnsemblMetazoa"/>
        </authorList>
    </citation>
    <scope>IDENTIFICATION</scope>
    <source>
        <strain evidence="17">CM1001059</strain>
    </source>
</reference>
<dbReference type="InterPro" id="IPR001128">
    <property type="entry name" value="Cyt_P450"/>
</dbReference>
<evidence type="ECO:0000256" key="5">
    <source>
        <dbReference type="ARBA" id="ARBA00010617"/>
    </source>
</evidence>
<keyword evidence="16" id="KW-0175">Coiled coil</keyword>
<dbReference type="EnsemblMetazoa" id="AMEC021655-RA">
    <property type="protein sequence ID" value="AMEC021655-PA"/>
    <property type="gene ID" value="AMEC021655"/>
</dbReference>
<keyword evidence="18" id="KW-1185">Reference proteome</keyword>
<proteinExistence type="inferred from homology"/>
<dbReference type="PANTHER" id="PTHR24291">
    <property type="entry name" value="CYTOCHROME P450 FAMILY 4"/>
    <property type="match status" value="1"/>
</dbReference>
<evidence type="ECO:0000313" key="17">
    <source>
        <dbReference type="EnsemblMetazoa" id="AMEC021655-PA"/>
    </source>
</evidence>